<gene>
    <name evidence="2" type="ORF">Fcan01_10311</name>
</gene>
<comment type="caution">
    <text evidence="2">The sequence shown here is derived from an EMBL/GenBank/DDBJ whole genome shotgun (WGS) entry which is preliminary data.</text>
</comment>
<keyword evidence="1" id="KW-0472">Membrane</keyword>
<sequence>MLSNRSFKVFALITKICQYFGAAPFSANLNTRRIYITKEASNAQRSRFRNHLVFLAHVLIQTVFLRFYTEDVTMINFCLTALLPLTVVTLIWLPSALFGNDFVYFFNSLLLVTEQYQGNWYSHIPPASNSLNRYITASLYIVGNTQVSMTYSFITFANLNLAIFDLIPGTFCGIPGSEIFSKPPHFYGA</sequence>
<dbReference type="Proteomes" id="UP000198287">
    <property type="component" value="Unassembled WGS sequence"/>
</dbReference>
<evidence type="ECO:0000313" key="2">
    <source>
        <dbReference type="EMBL" id="OXA54975.1"/>
    </source>
</evidence>
<dbReference type="EMBL" id="LNIX01000005">
    <property type="protein sequence ID" value="OXA54975.1"/>
    <property type="molecule type" value="Genomic_DNA"/>
</dbReference>
<organism evidence="2 3">
    <name type="scientific">Folsomia candida</name>
    <name type="common">Springtail</name>
    <dbReference type="NCBI Taxonomy" id="158441"/>
    <lineage>
        <taxon>Eukaryota</taxon>
        <taxon>Metazoa</taxon>
        <taxon>Ecdysozoa</taxon>
        <taxon>Arthropoda</taxon>
        <taxon>Hexapoda</taxon>
        <taxon>Collembola</taxon>
        <taxon>Entomobryomorpha</taxon>
        <taxon>Isotomoidea</taxon>
        <taxon>Isotomidae</taxon>
        <taxon>Proisotominae</taxon>
        <taxon>Folsomia</taxon>
    </lineage>
</organism>
<proteinExistence type="predicted"/>
<name>A0A226EBM6_FOLCA</name>
<feature type="transmembrane region" description="Helical" evidence="1">
    <location>
        <begin position="74"/>
        <end position="93"/>
    </location>
</feature>
<reference evidence="2 3" key="1">
    <citation type="submission" date="2015-12" db="EMBL/GenBank/DDBJ databases">
        <title>The genome of Folsomia candida.</title>
        <authorList>
            <person name="Faddeeva A."/>
            <person name="Derks M.F."/>
            <person name="Anvar Y."/>
            <person name="Smit S."/>
            <person name="Van Straalen N."/>
            <person name="Roelofs D."/>
        </authorList>
    </citation>
    <scope>NUCLEOTIDE SEQUENCE [LARGE SCALE GENOMIC DNA]</scope>
    <source>
        <strain evidence="2 3">VU population</strain>
        <tissue evidence="2">Whole body</tissue>
    </source>
</reference>
<keyword evidence="3" id="KW-1185">Reference proteome</keyword>
<keyword evidence="1" id="KW-0812">Transmembrane</keyword>
<dbReference type="AlphaFoldDB" id="A0A226EBM6"/>
<protein>
    <submittedName>
        <fullName evidence="2">Uncharacterized protein</fullName>
    </submittedName>
</protein>
<evidence type="ECO:0000256" key="1">
    <source>
        <dbReference type="SAM" id="Phobius"/>
    </source>
</evidence>
<keyword evidence="1" id="KW-1133">Transmembrane helix</keyword>
<evidence type="ECO:0000313" key="3">
    <source>
        <dbReference type="Proteomes" id="UP000198287"/>
    </source>
</evidence>
<accession>A0A226EBM6</accession>